<sequence length="212" mass="23310">MRLFTYWRSSASYRARIALNLKGLAYHSVPVNLVRDGGEQNRPDYLSRNPQALVPTLEVDGMPLTQSLAIMEWLEETYPQPPLLPREPRERARVRAFALAIACEIAPLSNLAVRRYLNDPLGITEAAQAAWHQHWLARGLSACEAMIASGEGPFCFGTSPTMADCTLVPQLYNARRFGHDLAPYPTLLRAEAAMLALPAVQAAAPEAQADAA</sequence>
<gene>
    <name evidence="3" type="primary">maiA</name>
    <name evidence="3" type="ORF">KO353_01855</name>
</gene>
<dbReference type="NCBIfam" id="TIGR01262">
    <property type="entry name" value="maiA"/>
    <property type="match status" value="1"/>
</dbReference>
<dbReference type="GO" id="GO:0004364">
    <property type="term" value="F:glutathione transferase activity"/>
    <property type="evidence" value="ECO:0007669"/>
    <property type="project" value="TreeGrafter"/>
</dbReference>
<reference evidence="3" key="1">
    <citation type="submission" date="2021-06" db="EMBL/GenBank/DDBJ databases">
        <title>Elioraea tepida, sp. nov., a moderately thermophilic aerobic anoxygenic phototrophic bacterium isolated from an alkaline siliceous hot spring mat community in Yellowstone National Park, WY, USA.</title>
        <authorList>
            <person name="Saini M.K."/>
            <person name="Yoshida S."/>
            <person name="Sebastian A."/>
            <person name="Hirose S."/>
            <person name="Hara E."/>
            <person name="Tamaki H."/>
            <person name="Soulier N.T."/>
            <person name="Albert I."/>
            <person name="Hanada S."/>
            <person name="Bryant D.A."/>
            <person name="Tank M."/>
        </authorList>
    </citation>
    <scope>NUCLEOTIDE SEQUENCE</scope>
    <source>
        <strain evidence="3">MS-P2</strain>
    </source>
</reference>
<dbReference type="PANTHER" id="PTHR42673">
    <property type="entry name" value="MALEYLACETOACETATE ISOMERASE"/>
    <property type="match status" value="1"/>
</dbReference>
<dbReference type="InterPro" id="IPR005955">
    <property type="entry name" value="GST_Zeta"/>
</dbReference>
<feature type="domain" description="GST N-terminal" evidence="1">
    <location>
        <begin position="1"/>
        <end position="82"/>
    </location>
</feature>
<evidence type="ECO:0000259" key="2">
    <source>
        <dbReference type="PROSITE" id="PS50405"/>
    </source>
</evidence>
<evidence type="ECO:0000259" key="1">
    <source>
        <dbReference type="PROSITE" id="PS50404"/>
    </source>
</evidence>
<dbReference type="KEGG" id="elio:KO353_01855"/>
<accession>A0A975U510</accession>
<dbReference type="PROSITE" id="PS50405">
    <property type="entry name" value="GST_CTER"/>
    <property type="match status" value="1"/>
</dbReference>
<dbReference type="SFLD" id="SFLDS00019">
    <property type="entry name" value="Glutathione_Transferase_(cytos"/>
    <property type="match status" value="1"/>
</dbReference>
<dbReference type="GO" id="GO:0016034">
    <property type="term" value="F:maleylacetoacetate isomerase activity"/>
    <property type="evidence" value="ECO:0007669"/>
    <property type="project" value="UniProtKB-EC"/>
</dbReference>
<dbReference type="Pfam" id="PF13410">
    <property type="entry name" value="GST_C_2"/>
    <property type="match status" value="1"/>
</dbReference>
<dbReference type="EMBL" id="CP076448">
    <property type="protein sequence ID" value="QXM26172.1"/>
    <property type="molecule type" value="Genomic_DNA"/>
</dbReference>
<dbReference type="InterPro" id="IPR004045">
    <property type="entry name" value="Glutathione_S-Trfase_N"/>
</dbReference>
<dbReference type="PROSITE" id="PS50404">
    <property type="entry name" value="GST_NTER"/>
    <property type="match status" value="1"/>
</dbReference>
<dbReference type="SFLD" id="SFLDG00358">
    <property type="entry name" value="Main_(cytGST)"/>
    <property type="match status" value="1"/>
</dbReference>
<keyword evidence="3" id="KW-0413">Isomerase</keyword>
<dbReference type="InterPro" id="IPR034333">
    <property type="entry name" value="GST_Zeta_N"/>
</dbReference>
<dbReference type="EC" id="5.2.1.2" evidence="3"/>
<dbReference type="CDD" id="cd03191">
    <property type="entry name" value="GST_C_Zeta"/>
    <property type="match status" value="1"/>
</dbReference>
<dbReference type="AlphaFoldDB" id="A0A975U510"/>
<dbReference type="InterPro" id="IPR034330">
    <property type="entry name" value="GST_Zeta_C"/>
</dbReference>
<organism evidence="3 4">
    <name type="scientific">Elioraea tepida</name>
    <dbReference type="NCBI Taxonomy" id="2843330"/>
    <lineage>
        <taxon>Bacteria</taxon>
        <taxon>Pseudomonadati</taxon>
        <taxon>Pseudomonadota</taxon>
        <taxon>Alphaproteobacteria</taxon>
        <taxon>Acetobacterales</taxon>
        <taxon>Elioraeaceae</taxon>
        <taxon>Elioraea</taxon>
    </lineage>
</organism>
<proteinExistence type="predicted"/>
<dbReference type="GO" id="GO:0006749">
    <property type="term" value="P:glutathione metabolic process"/>
    <property type="evidence" value="ECO:0007669"/>
    <property type="project" value="TreeGrafter"/>
</dbReference>
<dbReference type="PANTHER" id="PTHR42673:SF4">
    <property type="entry name" value="MALEYLACETOACETATE ISOMERASE"/>
    <property type="match status" value="1"/>
</dbReference>
<protein>
    <submittedName>
        <fullName evidence="3">Maleylacetoacetate isomerase</fullName>
        <ecNumber evidence="3">5.2.1.2</ecNumber>
    </submittedName>
</protein>
<dbReference type="CDD" id="cd03042">
    <property type="entry name" value="GST_N_Zeta"/>
    <property type="match status" value="1"/>
</dbReference>
<dbReference type="InterPro" id="IPR040079">
    <property type="entry name" value="Glutathione_S-Trfase"/>
</dbReference>
<dbReference type="GO" id="GO:0006559">
    <property type="term" value="P:L-phenylalanine catabolic process"/>
    <property type="evidence" value="ECO:0007669"/>
    <property type="project" value="TreeGrafter"/>
</dbReference>
<keyword evidence="4" id="KW-1185">Reference proteome</keyword>
<feature type="domain" description="GST C-terminal" evidence="2">
    <location>
        <begin position="87"/>
        <end position="212"/>
    </location>
</feature>
<evidence type="ECO:0000313" key="3">
    <source>
        <dbReference type="EMBL" id="QXM26172.1"/>
    </source>
</evidence>
<evidence type="ECO:0000313" key="4">
    <source>
        <dbReference type="Proteomes" id="UP000694001"/>
    </source>
</evidence>
<dbReference type="InterPro" id="IPR010987">
    <property type="entry name" value="Glutathione-S-Trfase_C-like"/>
</dbReference>
<dbReference type="Pfam" id="PF13409">
    <property type="entry name" value="GST_N_2"/>
    <property type="match status" value="1"/>
</dbReference>
<name>A0A975U510_9PROT</name>
<dbReference type="GO" id="GO:0005737">
    <property type="term" value="C:cytoplasm"/>
    <property type="evidence" value="ECO:0007669"/>
    <property type="project" value="InterPro"/>
</dbReference>
<dbReference type="Proteomes" id="UP000694001">
    <property type="component" value="Chromosome"/>
</dbReference>